<feature type="compositionally biased region" description="Basic and acidic residues" evidence="1">
    <location>
        <begin position="674"/>
        <end position="683"/>
    </location>
</feature>
<dbReference type="PANTHER" id="PTHR28079:SF1">
    <property type="entry name" value="RNA POLYMERASE I-SPECIFIC TRANSCRIPTION INITIATION FACTOR RRN5"/>
    <property type="match status" value="1"/>
</dbReference>
<feature type="region of interest" description="Disordered" evidence="1">
    <location>
        <begin position="611"/>
        <end position="729"/>
    </location>
</feature>
<feature type="compositionally biased region" description="Low complexity" evidence="1">
    <location>
        <begin position="33"/>
        <end position="45"/>
    </location>
</feature>
<feature type="compositionally biased region" description="Basic and acidic residues" evidence="1">
    <location>
        <begin position="611"/>
        <end position="627"/>
    </location>
</feature>
<organism evidence="2 3">
    <name type="scientific">Phlyctema vagabunda</name>
    <dbReference type="NCBI Taxonomy" id="108571"/>
    <lineage>
        <taxon>Eukaryota</taxon>
        <taxon>Fungi</taxon>
        <taxon>Dikarya</taxon>
        <taxon>Ascomycota</taxon>
        <taxon>Pezizomycotina</taxon>
        <taxon>Leotiomycetes</taxon>
        <taxon>Helotiales</taxon>
        <taxon>Dermateaceae</taxon>
        <taxon>Phlyctema</taxon>
    </lineage>
</organism>
<keyword evidence="3" id="KW-1185">Reference proteome</keyword>
<gene>
    <name evidence="2" type="ORF">PVAG01_10075</name>
</gene>
<accession>A0ABR4P4X1</accession>
<name>A0ABR4P4X1_9HELO</name>
<sequence>MTSHAYESGDISPEETDQENEMIEPLQHDEQHTSSPDSISPTTTSYNRKRARSSTSRSQSWSESEPDSESQGSGAYTAERIRRDAAAWAAQFTGPENGIVKSPHRQPPGSRSLKRITMAPSKARARRLRGFYSKEYQSLINMDIRDATRRITRDEEVSDERHQIGISIWTPQEKDMFFASLSRLGRNARGISLRIGTKSELEVQDYLRLLHMTLAERNELRYQFHINDVPAALELSGECTEVLERAGDALASRLEQIEEDVEQGRWGEEWLLTSDVCKWLTYKRNQDGGEDTVNKILPAVNLLNLKNWLALSAGIFMNPAAPREDDNWQKLAEPNEEPSIRATAFGDFHSLVVNLTRRLVSTVLFCTASRMRSLESKKTKAAQITAVDVEAAVRILGLPANSREYWARCARRCNLEVYTDNLEGDEEEICLSYDDVEAALTGRVSTSDQQTHHGNTKISSEFVDDTETDEEFSEEEMDLESEDSESDVQDRFDNEVASQQALEDLDIDEDGEMDGLADLSESDSPEYSSRTERAAKRRRTRKAYEEAQDIYTEAMDQEASRAAERHLWTLLRQAPPFEIKSEVAQHEPPKAASRSMVGSFVNWRANTECRSEWEAMDRPVPREKFSRLGEGQGSPELGRSMRRTRNAAGRDGGLAATSDSESVGDGMGSDSETEDGRDSSEERESGDDAGSHISVSSGLRSTGKQAAVTARASVNPSIKSESDSEYEDM</sequence>
<feature type="compositionally biased region" description="Polar residues" evidence="1">
    <location>
        <begin position="444"/>
        <end position="458"/>
    </location>
</feature>
<feature type="compositionally biased region" description="Acidic residues" evidence="1">
    <location>
        <begin position="12"/>
        <end position="22"/>
    </location>
</feature>
<feature type="compositionally biased region" description="Acidic residues" evidence="1">
    <location>
        <begin position="503"/>
        <end position="524"/>
    </location>
</feature>
<dbReference type="EMBL" id="JBFCZG010000009">
    <property type="protein sequence ID" value="KAL3418359.1"/>
    <property type="molecule type" value="Genomic_DNA"/>
</dbReference>
<dbReference type="Proteomes" id="UP001629113">
    <property type="component" value="Unassembled WGS sequence"/>
</dbReference>
<dbReference type="InterPro" id="IPR039601">
    <property type="entry name" value="Rrn5"/>
</dbReference>
<evidence type="ECO:0000313" key="3">
    <source>
        <dbReference type="Proteomes" id="UP001629113"/>
    </source>
</evidence>
<feature type="compositionally biased region" description="Low complexity" evidence="1">
    <location>
        <begin position="53"/>
        <end position="63"/>
    </location>
</feature>
<evidence type="ECO:0000313" key="2">
    <source>
        <dbReference type="EMBL" id="KAL3418359.1"/>
    </source>
</evidence>
<feature type="compositionally biased region" description="Acidic residues" evidence="1">
    <location>
        <begin position="462"/>
        <end position="487"/>
    </location>
</feature>
<proteinExistence type="predicted"/>
<protein>
    <submittedName>
        <fullName evidence="2">Uncharacterized protein</fullName>
    </submittedName>
</protein>
<feature type="compositionally biased region" description="Polar residues" evidence="1">
    <location>
        <begin position="693"/>
        <end position="704"/>
    </location>
</feature>
<dbReference type="PANTHER" id="PTHR28079">
    <property type="entry name" value="RNA POLYMERASE I-SPECIFIC TRANSCRIPTION INITIATION FACTOR RRN5"/>
    <property type="match status" value="1"/>
</dbReference>
<feature type="region of interest" description="Disordered" evidence="1">
    <location>
        <begin position="1"/>
        <end position="75"/>
    </location>
</feature>
<reference evidence="2 3" key="1">
    <citation type="submission" date="2024-06" db="EMBL/GenBank/DDBJ databases">
        <title>Complete genome of Phlyctema vagabunda strain 19-DSS-EL-015.</title>
        <authorList>
            <person name="Fiorenzani C."/>
        </authorList>
    </citation>
    <scope>NUCLEOTIDE SEQUENCE [LARGE SCALE GENOMIC DNA]</scope>
    <source>
        <strain evidence="2 3">19-DSS-EL-015</strain>
    </source>
</reference>
<comment type="caution">
    <text evidence="2">The sequence shown here is derived from an EMBL/GenBank/DDBJ whole genome shotgun (WGS) entry which is preliminary data.</text>
</comment>
<feature type="region of interest" description="Disordered" evidence="1">
    <location>
        <begin position="444"/>
        <end position="540"/>
    </location>
</feature>
<evidence type="ECO:0000256" key="1">
    <source>
        <dbReference type="SAM" id="MobiDB-lite"/>
    </source>
</evidence>